<dbReference type="AlphaFoldDB" id="A0A0P7DN27"/>
<dbReference type="RefSeq" id="WP_054554650.1">
    <property type="nucleotide sequence ID" value="NZ_JAQPZS010000019.1"/>
</dbReference>
<evidence type="ECO:0000256" key="4">
    <source>
        <dbReference type="ARBA" id="ARBA00023163"/>
    </source>
</evidence>
<dbReference type="Proteomes" id="UP000050378">
    <property type="component" value="Unassembled WGS sequence"/>
</dbReference>
<name>A0A0P7DN27_9GAMM</name>
<dbReference type="GO" id="GO:0003677">
    <property type="term" value="F:DNA binding"/>
    <property type="evidence" value="ECO:0007669"/>
    <property type="project" value="UniProtKB-KW"/>
</dbReference>
<evidence type="ECO:0000256" key="3">
    <source>
        <dbReference type="ARBA" id="ARBA00023125"/>
    </source>
</evidence>
<dbReference type="PATRIC" id="fig|570156.3.peg.1810"/>
<sequence>MIELSKAEFEVLDAVWLGYPATASEVIARLSDDKEWHEKTIKTLLSRLVKKGALSFEKQGRQYNYTPCIAREEYTLKESQSFIERFFNGRIAPLVSGFAKSEQLSQHDIDELKKVIDDWEKQQK</sequence>
<evidence type="ECO:0000256" key="2">
    <source>
        <dbReference type="ARBA" id="ARBA00023015"/>
    </source>
</evidence>
<dbReference type="InterPro" id="IPR036390">
    <property type="entry name" value="WH_DNA-bd_sf"/>
</dbReference>
<dbReference type="STRING" id="570156.AOG27_19420"/>
<evidence type="ECO:0000313" key="8">
    <source>
        <dbReference type="Proteomes" id="UP001377972"/>
    </source>
</evidence>
<comment type="caution">
    <text evidence="5">The sequence shown here is derived from an EMBL/GenBank/DDBJ whole genome shotgun (WGS) entry which is preliminary data.</text>
</comment>
<evidence type="ECO:0000313" key="7">
    <source>
        <dbReference type="Proteomes" id="UP000050378"/>
    </source>
</evidence>
<dbReference type="Gene3D" id="1.10.4040.10">
    <property type="entry name" value="Penicillinase repressor domain"/>
    <property type="match status" value="1"/>
</dbReference>
<proteinExistence type="inferred from homology"/>
<dbReference type="InterPro" id="IPR036388">
    <property type="entry name" value="WH-like_DNA-bd_sf"/>
</dbReference>
<evidence type="ECO:0000313" key="6">
    <source>
        <dbReference type="EMBL" id="MEJ6497732.1"/>
    </source>
</evidence>
<protein>
    <submittedName>
        <fullName evidence="6">BlaI/MecI/CopY family transcriptional regulator</fullName>
    </submittedName>
    <submittedName>
        <fullName evidence="5">CopY family transcriptional repressor</fullName>
    </submittedName>
</protein>
<dbReference type="EMBL" id="LJTC01000016">
    <property type="protein sequence ID" value="KPM79694.1"/>
    <property type="molecule type" value="Genomic_DNA"/>
</dbReference>
<dbReference type="Proteomes" id="UP001377972">
    <property type="component" value="Unassembled WGS sequence"/>
</dbReference>
<dbReference type="EMBL" id="JAQPZS010000019">
    <property type="protein sequence ID" value="MEJ6497732.1"/>
    <property type="molecule type" value="Genomic_DNA"/>
</dbReference>
<keyword evidence="3" id="KW-0238">DNA-binding</keyword>
<dbReference type="OrthoDB" id="279010at2"/>
<evidence type="ECO:0000313" key="5">
    <source>
        <dbReference type="EMBL" id="KPM79694.1"/>
    </source>
</evidence>
<accession>A0A0P7DN27</accession>
<keyword evidence="4" id="KW-0804">Transcription</keyword>
<reference evidence="5 7" key="1">
    <citation type="submission" date="2015-09" db="EMBL/GenBank/DDBJ databases">
        <title>Draft Genome Sequence of Pseudoalteromonas lipolytica UCD-48B.</title>
        <authorList>
            <person name="Krusor M."/>
            <person name="Coil D.A."/>
            <person name="Lang J.M."/>
            <person name="Eisen J.A."/>
            <person name="Alexiev A."/>
        </authorList>
    </citation>
    <scope>NUCLEOTIDE SEQUENCE [LARGE SCALE GENOMIC DNA]</scope>
    <source>
        <strain evidence="5 7">UCD-48B</strain>
    </source>
</reference>
<comment type="similarity">
    <text evidence="1">Belongs to the BlaI transcriptional regulatory family.</text>
</comment>
<dbReference type="InterPro" id="IPR005650">
    <property type="entry name" value="BlaI_family"/>
</dbReference>
<gene>
    <name evidence="5" type="ORF">AOG27_19420</name>
    <name evidence="6" type="ORF">PQI24_16935</name>
</gene>
<dbReference type="Gene3D" id="1.10.10.10">
    <property type="entry name" value="Winged helix-like DNA-binding domain superfamily/Winged helix DNA-binding domain"/>
    <property type="match status" value="1"/>
</dbReference>
<keyword evidence="2" id="KW-0805">Transcription regulation</keyword>
<dbReference type="SUPFAM" id="SSF46785">
    <property type="entry name" value="Winged helix' DNA-binding domain"/>
    <property type="match status" value="1"/>
</dbReference>
<keyword evidence="8" id="KW-1185">Reference proteome</keyword>
<evidence type="ECO:0000256" key="1">
    <source>
        <dbReference type="ARBA" id="ARBA00011046"/>
    </source>
</evidence>
<organism evidence="5 7">
    <name type="scientific">Pseudoalteromonas lipolytica</name>
    <dbReference type="NCBI Taxonomy" id="570156"/>
    <lineage>
        <taxon>Bacteria</taxon>
        <taxon>Pseudomonadati</taxon>
        <taxon>Pseudomonadota</taxon>
        <taxon>Gammaproteobacteria</taxon>
        <taxon>Alteromonadales</taxon>
        <taxon>Pseudoalteromonadaceae</taxon>
        <taxon>Pseudoalteromonas</taxon>
    </lineage>
</organism>
<dbReference type="PIRSF" id="PIRSF019455">
    <property type="entry name" value="CopR_AtkY"/>
    <property type="match status" value="1"/>
</dbReference>
<reference evidence="6 8" key="2">
    <citation type="submission" date="2023-01" db="EMBL/GenBank/DDBJ databases">
        <title>Trichodesmium-associated heterotrophic epibiont bacteria.</title>
        <authorList>
            <person name="Cleveland C.S."/>
            <person name="Webb E.A."/>
        </authorList>
    </citation>
    <scope>NUCLEOTIDE SEQUENCE [LARGE SCALE GENOMIC DNA]</scope>
    <source>
        <strain evidence="6 8">USCH2</strain>
    </source>
</reference>
<dbReference type="Pfam" id="PF03965">
    <property type="entry name" value="Penicillinase_R"/>
    <property type="match status" value="1"/>
</dbReference>
<dbReference type="GO" id="GO:0045892">
    <property type="term" value="P:negative regulation of DNA-templated transcription"/>
    <property type="evidence" value="ECO:0007669"/>
    <property type="project" value="InterPro"/>
</dbReference>